<evidence type="ECO:0000256" key="2">
    <source>
        <dbReference type="ARBA" id="ARBA00006484"/>
    </source>
</evidence>
<evidence type="ECO:0000259" key="11">
    <source>
        <dbReference type="SMART" id="SM00822"/>
    </source>
</evidence>
<dbReference type="InterPro" id="IPR050259">
    <property type="entry name" value="SDR"/>
</dbReference>
<keyword evidence="10" id="KW-0444">Lipid biosynthesis</keyword>
<dbReference type="GO" id="GO:0051287">
    <property type="term" value="F:NAD binding"/>
    <property type="evidence" value="ECO:0007669"/>
    <property type="project" value="UniProtKB-UniRule"/>
</dbReference>
<keyword evidence="5 10" id="KW-0560">Oxidoreductase</keyword>
<dbReference type="InterPro" id="IPR036291">
    <property type="entry name" value="NAD(P)-bd_dom_sf"/>
</dbReference>
<feature type="domain" description="Ketoreductase" evidence="11">
    <location>
        <begin position="5"/>
        <end position="185"/>
    </location>
</feature>
<comment type="similarity">
    <text evidence="2 10">Belongs to the short-chain dehydrogenases/reductases (SDR) family.</text>
</comment>
<feature type="active site" description="Proton acceptor" evidence="8">
    <location>
        <position position="154"/>
    </location>
</feature>
<dbReference type="RefSeq" id="WP_112332414.1">
    <property type="nucleotide sequence ID" value="NZ_QLYR01000003.1"/>
</dbReference>
<organism evidence="12 13">
    <name type="scientific">Hydrogeniiclostridium mannosilyticum</name>
    <dbReference type="NCBI Taxonomy" id="2764322"/>
    <lineage>
        <taxon>Bacteria</taxon>
        <taxon>Bacillati</taxon>
        <taxon>Bacillota</taxon>
        <taxon>Clostridia</taxon>
        <taxon>Eubacteriales</taxon>
        <taxon>Acutalibacteraceae</taxon>
        <taxon>Hydrogeniiclostridium</taxon>
    </lineage>
</organism>
<dbReference type="EC" id="1.1.1.100" evidence="3 10"/>
<dbReference type="InterPro" id="IPR011284">
    <property type="entry name" value="3oxo_ACP_reduc"/>
</dbReference>
<evidence type="ECO:0000256" key="8">
    <source>
        <dbReference type="PIRSR" id="PIRSR611284-1"/>
    </source>
</evidence>
<keyword evidence="10" id="KW-0443">Lipid metabolism</keyword>
<evidence type="ECO:0000256" key="7">
    <source>
        <dbReference type="ARBA" id="ARBA00048508"/>
    </source>
</evidence>
<dbReference type="SMART" id="SM00822">
    <property type="entry name" value="PKS_KR"/>
    <property type="match status" value="1"/>
</dbReference>
<evidence type="ECO:0000313" key="13">
    <source>
        <dbReference type="Proteomes" id="UP000249377"/>
    </source>
</evidence>
<dbReference type="NCBIfam" id="NF009466">
    <property type="entry name" value="PRK12826.1-2"/>
    <property type="match status" value="1"/>
</dbReference>
<dbReference type="Gene3D" id="3.40.50.720">
    <property type="entry name" value="NAD(P)-binding Rossmann-like Domain"/>
    <property type="match status" value="1"/>
</dbReference>
<protein>
    <recommendedName>
        <fullName evidence="3 10">3-oxoacyl-[acyl-carrier-protein] reductase</fullName>
        <ecNumber evidence="3 10">1.1.1.100</ecNumber>
    </recommendedName>
</protein>
<sequence>MLKNKVAVVTGGSRGIGRAIVLKMAENGADIALVYASNREAAAIVETEVQQLGRRVQSYCCDVSCLEQTEAVAKQILADFGGVDILVNNAGIVRDGLILSMKEQDFDQVLNTNLKGAYHMIKQFYPHFMRRRSGRIINLSSVVGLSGNAGQANYAAAKAGVIGLTKSTAKELAGRGVTCNAIAPGCITTDMTGALSEKAKAGILAAIPMRREGRPEEVAELAAFLAGPGAAYITGEVIRVDGGMCI</sequence>
<feature type="binding site" evidence="9">
    <location>
        <position position="89"/>
    </location>
    <ligand>
        <name>NADP(+)</name>
        <dbReference type="ChEBI" id="CHEBI:58349"/>
    </ligand>
</feature>
<dbReference type="NCBIfam" id="NF005559">
    <property type="entry name" value="PRK07231.1"/>
    <property type="match status" value="1"/>
</dbReference>
<dbReference type="CDD" id="cd05333">
    <property type="entry name" value="BKR_SDR_c"/>
    <property type="match status" value="1"/>
</dbReference>
<evidence type="ECO:0000256" key="3">
    <source>
        <dbReference type="ARBA" id="ARBA00012948"/>
    </source>
</evidence>
<evidence type="ECO:0000256" key="5">
    <source>
        <dbReference type="ARBA" id="ARBA00023002"/>
    </source>
</evidence>
<feature type="binding site" evidence="9">
    <location>
        <begin position="154"/>
        <end position="158"/>
    </location>
    <ligand>
        <name>NADP(+)</name>
        <dbReference type="ChEBI" id="CHEBI:58349"/>
    </ligand>
</feature>
<dbReference type="PRINTS" id="PR00080">
    <property type="entry name" value="SDRFAMILY"/>
</dbReference>
<name>A0A328UIA4_9FIRM</name>
<keyword evidence="10" id="KW-0276">Fatty acid metabolism</keyword>
<comment type="function">
    <text evidence="10">Catalyzes the NADPH-dependent reduction of beta-ketoacyl-ACP substrates to beta-hydroxyacyl-ACP products, the first reductive step in the elongation cycle of fatty acid biosynthesis.</text>
</comment>
<evidence type="ECO:0000256" key="4">
    <source>
        <dbReference type="ARBA" id="ARBA00022857"/>
    </source>
</evidence>
<dbReference type="Proteomes" id="UP000249377">
    <property type="component" value="Unassembled WGS sequence"/>
</dbReference>
<evidence type="ECO:0000256" key="6">
    <source>
        <dbReference type="ARBA" id="ARBA00023221"/>
    </source>
</evidence>
<dbReference type="PRINTS" id="PR00081">
    <property type="entry name" value="GDHRDH"/>
</dbReference>
<dbReference type="NCBIfam" id="TIGR01830">
    <property type="entry name" value="3oxo_ACP_reduc"/>
    <property type="match status" value="1"/>
</dbReference>
<keyword evidence="13" id="KW-1185">Reference proteome</keyword>
<dbReference type="PANTHER" id="PTHR42879">
    <property type="entry name" value="3-OXOACYL-(ACYL-CARRIER-PROTEIN) REDUCTASE"/>
    <property type="match status" value="1"/>
</dbReference>
<comment type="subunit">
    <text evidence="10">Homotetramer.</text>
</comment>
<feature type="binding site" evidence="9">
    <location>
        <begin position="11"/>
        <end position="14"/>
    </location>
    <ligand>
        <name>NADP(+)</name>
        <dbReference type="ChEBI" id="CHEBI:58349"/>
    </ligand>
</feature>
<dbReference type="UniPathway" id="UPA00094"/>
<reference evidence="12 13" key="1">
    <citation type="submission" date="2018-06" db="EMBL/GenBank/DDBJ databases">
        <title>Noncontiguous genome sequence of Ruminococcaceae bacterium ASD2818.</title>
        <authorList>
            <person name="Chaplin A.V."/>
            <person name="Sokolova S.R."/>
            <person name="Kochetkova T.O."/>
            <person name="Goltsov A.Y."/>
            <person name="Trofimov D.Y."/>
            <person name="Efimov B.A."/>
        </authorList>
    </citation>
    <scope>NUCLEOTIDE SEQUENCE [LARGE SCALE GENOMIC DNA]</scope>
    <source>
        <strain evidence="12 13">ASD2818</strain>
    </source>
</reference>
<dbReference type="Pfam" id="PF13561">
    <property type="entry name" value="adh_short_C2"/>
    <property type="match status" value="1"/>
</dbReference>
<dbReference type="FunFam" id="3.40.50.720:FF:000115">
    <property type="entry name" value="3-oxoacyl-[acyl-carrier-protein] reductase FabG"/>
    <property type="match status" value="1"/>
</dbReference>
<evidence type="ECO:0000256" key="9">
    <source>
        <dbReference type="PIRSR" id="PIRSR611284-2"/>
    </source>
</evidence>
<proteinExistence type="inferred from homology"/>
<dbReference type="InterPro" id="IPR002347">
    <property type="entry name" value="SDR_fam"/>
</dbReference>
<dbReference type="SUPFAM" id="SSF51735">
    <property type="entry name" value="NAD(P)-binding Rossmann-fold domains"/>
    <property type="match status" value="1"/>
</dbReference>
<accession>A0A328UIA4</accession>
<dbReference type="InterPro" id="IPR020904">
    <property type="entry name" value="Sc_DH/Rdtase_CS"/>
</dbReference>
<evidence type="ECO:0000313" key="12">
    <source>
        <dbReference type="EMBL" id="RAQ29183.1"/>
    </source>
</evidence>
<dbReference type="GO" id="GO:0006633">
    <property type="term" value="P:fatty acid biosynthetic process"/>
    <property type="evidence" value="ECO:0007669"/>
    <property type="project" value="UniProtKB-UniPathway"/>
</dbReference>
<dbReference type="PROSITE" id="PS00061">
    <property type="entry name" value="ADH_SHORT"/>
    <property type="match status" value="1"/>
</dbReference>
<comment type="pathway">
    <text evidence="1 10">Lipid metabolism; fatty acid biosynthesis.</text>
</comment>
<dbReference type="EMBL" id="QLYR01000003">
    <property type="protein sequence ID" value="RAQ29183.1"/>
    <property type="molecule type" value="Genomic_DNA"/>
</dbReference>
<comment type="catalytic activity">
    <reaction evidence="7 10">
        <text>a (3R)-hydroxyacyl-[ACP] + NADP(+) = a 3-oxoacyl-[ACP] + NADPH + H(+)</text>
        <dbReference type="Rhea" id="RHEA:17397"/>
        <dbReference type="Rhea" id="RHEA-COMP:9916"/>
        <dbReference type="Rhea" id="RHEA-COMP:9945"/>
        <dbReference type="ChEBI" id="CHEBI:15378"/>
        <dbReference type="ChEBI" id="CHEBI:57783"/>
        <dbReference type="ChEBI" id="CHEBI:58349"/>
        <dbReference type="ChEBI" id="CHEBI:78776"/>
        <dbReference type="ChEBI" id="CHEBI:78827"/>
        <dbReference type="EC" id="1.1.1.100"/>
    </reaction>
</comment>
<dbReference type="GO" id="GO:0008202">
    <property type="term" value="P:steroid metabolic process"/>
    <property type="evidence" value="ECO:0007669"/>
    <property type="project" value="UniProtKB-KW"/>
</dbReference>
<dbReference type="AlphaFoldDB" id="A0A328UIA4"/>
<dbReference type="InterPro" id="IPR057326">
    <property type="entry name" value="KR_dom"/>
</dbReference>
<comment type="caution">
    <text evidence="12">The sequence shown here is derived from an EMBL/GenBank/DDBJ whole genome shotgun (WGS) entry which is preliminary data.</text>
</comment>
<feature type="binding site" evidence="9">
    <location>
        <position position="187"/>
    </location>
    <ligand>
        <name>NADP(+)</name>
        <dbReference type="ChEBI" id="CHEBI:58349"/>
    </ligand>
</feature>
<keyword evidence="10" id="KW-0275">Fatty acid biosynthesis</keyword>
<evidence type="ECO:0000256" key="1">
    <source>
        <dbReference type="ARBA" id="ARBA00005194"/>
    </source>
</evidence>
<gene>
    <name evidence="12" type="primary">fabG</name>
    <name evidence="12" type="ORF">DPQ25_06750</name>
</gene>
<dbReference type="GO" id="GO:0004316">
    <property type="term" value="F:3-oxoacyl-[acyl-carrier-protein] reductase (NADPH) activity"/>
    <property type="evidence" value="ECO:0007669"/>
    <property type="project" value="UniProtKB-UniRule"/>
</dbReference>
<evidence type="ECO:0000256" key="10">
    <source>
        <dbReference type="RuleBase" id="RU366074"/>
    </source>
</evidence>
<keyword evidence="6" id="KW-0753">Steroid metabolism</keyword>
<keyword evidence="4 9" id="KW-0521">NADP</keyword>
<dbReference type="PANTHER" id="PTHR42879:SF2">
    <property type="entry name" value="3-OXOACYL-[ACYL-CARRIER-PROTEIN] REDUCTASE FABG"/>
    <property type="match status" value="1"/>
</dbReference>